<evidence type="ECO:0000313" key="4">
    <source>
        <dbReference type="EMBL" id="KAG2389419.1"/>
    </source>
</evidence>
<dbReference type="Gene3D" id="3.40.190.100">
    <property type="entry name" value="Glycine betaine-binding periplasmic protein, domain 2"/>
    <property type="match status" value="1"/>
</dbReference>
<dbReference type="Gene3D" id="3.40.190.10">
    <property type="entry name" value="Periplasmic binding protein-like II"/>
    <property type="match status" value="1"/>
</dbReference>
<dbReference type="PANTHER" id="PTHR43081">
    <property type="entry name" value="ADENYLATE CYCLASE, TERMINAL-DIFFERENTIATION SPECIFIC-RELATED"/>
    <property type="match status" value="1"/>
</dbReference>
<sequence>MSSRFEEELKRRDNFNTPKDGTNVQQPGCLVSNVRCNPNAKKVYLIQADYFATMVNAQVAKIVLEEEMNQCVEVIRLPIDKGLELMASNGHNEMYAMLEYWYLSRKFQYMKYVESQKSIIDAGNLGVFGKHGWFILSHMLDQYPGIDVYREYRTDTAAKYLAENSSSNVGRFIGPSITWVSYENQIISNLKLKLEVQFARSREPEEEIVGKVLSAKARKSTALFYLWYPHYLFHIVQLKDVYLPAYSDSCWTVYNQQHGLIDCDYPTEILKKLISPDTTNNPALLHFFNKFSYDSKDQVEIMGDVVWNNMSLWDASCKWIRNNTGIVRQWIPKSEPQQNAIIIGSIIGSVVALLAVCCILFFVGLLFFLMYRKKLRKRLMRFAPRSLPITVVFTDIQNSTLLWNLFPEKMKTALEIHNLLMRVNIEKYRGYECKTQGDSFMIAFDNPVLALGFCLSVQRDLLHANWPLELLDHDDTREVKYEEQLVYRGPRVRMGVHCGSDCEIHLDKTTKRIDYIGNTVNKASKIESIAVGGRIYCSEEFIEALKQKLVTQHMTANKEEDSVLKLLSTDSIQFKALGVEKLIGLEGFHSIYWVMDLRCKRTLYTQQLELPGLNIFNTEFMKIGELEQYILNPTSLDEDAKSRLLFDLFSVLNNGLYDIPTEAWSLKPIHNLFSIVYQYIYARLKELMG</sequence>
<dbReference type="Proteomes" id="UP000816034">
    <property type="component" value="Unassembled WGS sequence"/>
</dbReference>
<reference evidence="4 5" key="1">
    <citation type="journal article" date="2018" name="BMC Genomics">
        <title>The genome of Naegleria lovaniensis, the basis for a comparative approach to unravel pathogenicity factors of the human pathogenic amoeba N. fowleri.</title>
        <authorList>
            <person name="Liechti N."/>
            <person name="Schurch N."/>
            <person name="Bruggmann R."/>
            <person name="Wittwer M."/>
        </authorList>
    </citation>
    <scope>NUCLEOTIDE SEQUENCE [LARGE SCALE GENOMIC DNA]</scope>
    <source>
        <strain evidence="4 5">ATCC 30569</strain>
    </source>
</reference>
<dbReference type="Gene3D" id="3.30.70.1230">
    <property type="entry name" value="Nucleotide cyclase"/>
    <property type="match status" value="1"/>
</dbReference>
<dbReference type="GeneID" id="68106432"/>
<accession>A0AA88H1A3</accession>
<dbReference type="EMBL" id="PYSW02000007">
    <property type="protein sequence ID" value="KAG2389419.1"/>
    <property type="molecule type" value="Genomic_DNA"/>
</dbReference>
<dbReference type="Pfam" id="PF04069">
    <property type="entry name" value="OpuAC"/>
    <property type="match status" value="1"/>
</dbReference>
<dbReference type="SUPFAM" id="SSF53850">
    <property type="entry name" value="Periplasmic binding protein-like II"/>
    <property type="match status" value="1"/>
</dbReference>
<gene>
    <name evidence="4" type="ORF">C9374_013979</name>
</gene>
<dbReference type="InterPro" id="IPR050697">
    <property type="entry name" value="Adenylyl/Guanylyl_Cyclase_3/4"/>
</dbReference>
<dbReference type="SMART" id="SM00044">
    <property type="entry name" value="CYCc"/>
    <property type="match status" value="1"/>
</dbReference>
<comment type="caution">
    <text evidence="4">The sequence shown here is derived from an EMBL/GenBank/DDBJ whole genome shotgun (WGS) entry which is preliminary data.</text>
</comment>
<evidence type="ECO:0000256" key="1">
    <source>
        <dbReference type="SAM" id="MobiDB-lite"/>
    </source>
</evidence>
<dbReference type="GO" id="GO:0035556">
    <property type="term" value="P:intracellular signal transduction"/>
    <property type="evidence" value="ECO:0007669"/>
    <property type="project" value="InterPro"/>
</dbReference>
<dbReference type="GO" id="GO:0022857">
    <property type="term" value="F:transmembrane transporter activity"/>
    <property type="evidence" value="ECO:0007669"/>
    <property type="project" value="InterPro"/>
</dbReference>
<keyword evidence="2" id="KW-0812">Transmembrane</keyword>
<dbReference type="RefSeq" id="XP_044553411.1">
    <property type="nucleotide sequence ID" value="XM_044689915.1"/>
</dbReference>
<evidence type="ECO:0000256" key="2">
    <source>
        <dbReference type="SAM" id="Phobius"/>
    </source>
</evidence>
<dbReference type="GO" id="GO:0009190">
    <property type="term" value="P:cyclic nucleotide biosynthetic process"/>
    <property type="evidence" value="ECO:0007669"/>
    <property type="project" value="InterPro"/>
</dbReference>
<dbReference type="InterPro" id="IPR007210">
    <property type="entry name" value="ABC_Gly_betaine_transp_sub-bd"/>
</dbReference>
<keyword evidence="5" id="KW-1185">Reference proteome</keyword>
<organism evidence="4 5">
    <name type="scientific">Naegleria lovaniensis</name>
    <name type="common">Amoeba</name>
    <dbReference type="NCBI Taxonomy" id="51637"/>
    <lineage>
        <taxon>Eukaryota</taxon>
        <taxon>Discoba</taxon>
        <taxon>Heterolobosea</taxon>
        <taxon>Tetramitia</taxon>
        <taxon>Eutetramitia</taxon>
        <taxon>Vahlkampfiidae</taxon>
        <taxon>Naegleria</taxon>
    </lineage>
</organism>
<feature type="transmembrane region" description="Helical" evidence="2">
    <location>
        <begin position="341"/>
        <end position="371"/>
    </location>
</feature>
<evidence type="ECO:0000313" key="5">
    <source>
        <dbReference type="Proteomes" id="UP000816034"/>
    </source>
</evidence>
<dbReference type="InterPro" id="IPR001054">
    <property type="entry name" value="A/G_cyclase"/>
</dbReference>
<dbReference type="CDD" id="cd07302">
    <property type="entry name" value="CHD"/>
    <property type="match status" value="1"/>
</dbReference>
<proteinExistence type="predicted"/>
<dbReference type="PANTHER" id="PTHR43081:SF1">
    <property type="entry name" value="ADENYLATE CYCLASE, TERMINAL-DIFFERENTIATION SPECIFIC"/>
    <property type="match status" value="1"/>
</dbReference>
<name>A0AA88H1A3_NAELO</name>
<feature type="domain" description="Guanylate cyclase" evidence="3">
    <location>
        <begin position="390"/>
        <end position="527"/>
    </location>
</feature>
<feature type="compositionally biased region" description="Basic and acidic residues" evidence="1">
    <location>
        <begin position="1"/>
        <end position="14"/>
    </location>
</feature>
<dbReference type="SUPFAM" id="SSF55073">
    <property type="entry name" value="Nucleotide cyclase"/>
    <property type="match status" value="1"/>
</dbReference>
<keyword evidence="2" id="KW-0472">Membrane</keyword>
<keyword evidence="2" id="KW-1133">Transmembrane helix</keyword>
<protein>
    <recommendedName>
        <fullName evidence="3">Guanylate cyclase domain-containing protein</fullName>
    </recommendedName>
</protein>
<dbReference type="GO" id="GO:0043190">
    <property type="term" value="C:ATP-binding cassette (ABC) transporter complex"/>
    <property type="evidence" value="ECO:0007669"/>
    <property type="project" value="InterPro"/>
</dbReference>
<feature type="region of interest" description="Disordered" evidence="1">
    <location>
        <begin position="1"/>
        <end position="22"/>
    </location>
</feature>
<dbReference type="AlphaFoldDB" id="A0AA88H1A3"/>
<dbReference type="InterPro" id="IPR029787">
    <property type="entry name" value="Nucleotide_cyclase"/>
</dbReference>
<evidence type="ECO:0000259" key="3">
    <source>
        <dbReference type="PROSITE" id="PS50125"/>
    </source>
</evidence>
<dbReference type="Pfam" id="PF00211">
    <property type="entry name" value="Guanylate_cyc"/>
    <property type="match status" value="1"/>
</dbReference>
<dbReference type="PROSITE" id="PS50125">
    <property type="entry name" value="GUANYLATE_CYCLASE_2"/>
    <property type="match status" value="1"/>
</dbReference>